<dbReference type="InterPro" id="IPR001278">
    <property type="entry name" value="Arg-tRNA-ligase"/>
</dbReference>
<dbReference type="HOGENOM" id="CLU_006406_0_1_14"/>
<dbReference type="Proteomes" id="UP000010466">
    <property type="component" value="Chromosome"/>
</dbReference>
<dbReference type="Pfam" id="PF00750">
    <property type="entry name" value="tRNA-synt_1d"/>
    <property type="match status" value="1"/>
</dbReference>
<feature type="short sequence motif" description="'HIGH' region" evidence="11">
    <location>
        <begin position="151"/>
        <end position="161"/>
    </location>
</feature>
<dbReference type="PRINTS" id="PR01038">
    <property type="entry name" value="TRNASYNTHARG"/>
</dbReference>
<dbReference type="GO" id="GO:0005524">
    <property type="term" value="F:ATP binding"/>
    <property type="evidence" value="ECO:0007669"/>
    <property type="project" value="UniProtKB-UniRule"/>
</dbReference>
<dbReference type="PROSITE" id="PS00178">
    <property type="entry name" value="AA_TRNA_LIGASE_I"/>
    <property type="match status" value="1"/>
</dbReference>
<name>L0RWB9_MYCC1</name>
<evidence type="ECO:0000256" key="8">
    <source>
        <dbReference type="ARBA" id="ARBA00022917"/>
    </source>
</evidence>
<dbReference type="EC" id="6.1.1.19" evidence="11"/>
<dbReference type="STRING" id="1246955.MCYN_0705"/>
<comment type="catalytic activity">
    <reaction evidence="10 11">
        <text>tRNA(Arg) + L-arginine + ATP = L-arginyl-tRNA(Arg) + AMP + diphosphate</text>
        <dbReference type="Rhea" id="RHEA:20301"/>
        <dbReference type="Rhea" id="RHEA-COMP:9658"/>
        <dbReference type="Rhea" id="RHEA-COMP:9673"/>
        <dbReference type="ChEBI" id="CHEBI:30616"/>
        <dbReference type="ChEBI" id="CHEBI:32682"/>
        <dbReference type="ChEBI" id="CHEBI:33019"/>
        <dbReference type="ChEBI" id="CHEBI:78442"/>
        <dbReference type="ChEBI" id="CHEBI:78513"/>
        <dbReference type="ChEBI" id="CHEBI:456215"/>
        <dbReference type="EC" id="6.1.1.19"/>
    </reaction>
</comment>
<accession>L0RWB9</accession>
<evidence type="ECO:0000259" key="13">
    <source>
        <dbReference type="SMART" id="SM00836"/>
    </source>
</evidence>
<dbReference type="Pfam" id="PF05746">
    <property type="entry name" value="DALR_1"/>
    <property type="match status" value="1"/>
</dbReference>
<keyword evidence="6 11" id="KW-0547">Nucleotide-binding</keyword>
<dbReference type="PATRIC" id="fig|1246955.3.peg.636"/>
<dbReference type="AlphaFoldDB" id="L0RWB9"/>
<feature type="domain" description="Arginyl tRNA synthetase N-terminal" evidence="14">
    <location>
        <begin position="13"/>
        <end position="115"/>
    </location>
</feature>
<gene>
    <name evidence="15" type="primary">MCYN0705</name>
    <name evidence="11" type="synonym">argS</name>
    <name evidence="15" type="ordered locus">MCYN_0705</name>
</gene>
<dbReference type="InterPro" id="IPR014729">
    <property type="entry name" value="Rossmann-like_a/b/a_fold"/>
</dbReference>
<organism evidence="15 16">
    <name type="scientific">Mycoplasmopsis cynos (strain C142)</name>
    <name type="common">Mycoplasma cynos</name>
    <dbReference type="NCBI Taxonomy" id="1246955"/>
    <lineage>
        <taxon>Bacteria</taxon>
        <taxon>Bacillati</taxon>
        <taxon>Mycoplasmatota</taxon>
        <taxon>Mycoplasmoidales</taxon>
        <taxon>Metamycoplasmataceae</taxon>
        <taxon>Mycoplasmopsis</taxon>
    </lineage>
</organism>
<feature type="domain" description="DALR anticodon binding" evidence="13">
    <location>
        <begin position="452"/>
        <end position="562"/>
    </location>
</feature>
<dbReference type="KEGG" id="mcy:MCYN_0705"/>
<dbReference type="EMBL" id="HF559394">
    <property type="protein sequence ID" value="CCP24437.1"/>
    <property type="molecule type" value="Genomic_DNA"/>
</dbReference>
<dbReference type="InterPro" id="IPR009080">
    <property type="entry name" value="tRNAsynth_Ia_anticodon-bd"/>
</dbReference>
<dbReference type="FunFam" id="3.40.50.620:FF:000062">
    <property type="entry name" value="Arginine--tRNA ligase"/>
    <property type="match status" value="1"/>
</dbReference>
<proteinExistence type="inferred from homology"/>
<sequence length="562" mass="64173">MCFILKNKKGDSMNLKQKLKDILNDCLIEFNNQKYFDVDLNVSELNYSITEPNIPEESNKNQINYDFSTNLAFILKKFKKVAPIEIANKIKEKLSNNSNIEIISVSAPGFLNFVLNEKLFSSVIKNVLRQGIKYGAGFVETKKINVEYVSANPTGFLHVGHVRGAVFGDSLIRVLKHAGHQVEAEYYINDAGNQINILGQSIFVRYQELFKIKAEMPEDSYRGSDIIWAAKKIKSKYHDYFLSMDDKKFEELKNISVAILLDKIKKDLKKINVYFDTFSSEKDLTKNNLIAPVIKKLSKYTYHKDEALFLNTTAFCDDKDRVLIKSDGQYTYLTPDIAYHETKLQKSDSIIDIWGADHSGYVDRMRIAIQCLGYNSEKLNFLIIQLVRLIKNGKEFKMSKRAGTSITLADLLDNTSSDAIRFMMLTREINTKYDFDIDNANSKDASNPVYNVQYSYARTVSLLKNLKKPKLLNNIHLSSKAKKIILILDELPSLLATIIQTSKVNLLSQYLLNLSNSFNSFYAETKLINNVYEEYYSALVKAVQIVFKLVLNLIGVSAPKSM</sequence>
<keyword evidence="16" id="KW-1185">Reference proteome</keyword>
<keyword evidence="4 11" id="KW-0963">Cytoplasm</keyword>
<evidence type="ECO:0000256" key="4">
    <source>
        <dbReference type="ARBA" id="ARBA00022490"/>
    </source>
</evidence>
<dbReference type="Gene3D" id="3.40.50.620">
    <property type="entry name" value="HUPs"/>
    <property type="match status" value="1"/>
</dbReference>
<evidence type="ECO:0000256" key="12">
    <source>
        <dbReference type="RuleBase" id="RU363038"/>
    </source>
</evidence>
<evidence type="ECO:0000256" key="7">
    <source>
        <dbReference type="ARBA" id="ARBA00022840"/>
    </source>
</evidence>
<dbReference type="Pfam" id="PF03485">
    <property type="entry name" value="Arg_tRNA_synt_N"/>
    <property type="match status" value="1"/>
</dbReference>
<dbReference type="SUPFAM" id="SSF47323">
    <property type="entry name" value="Anticodon-binding domain of a subclass of class I aminoacyl-tRNA synthetases"/>
    <property type="match status" value="1"/>
</dbReference>
<comment type="subunit">
    <text evidence="3 11">Monomer.</text>
</comment>
<evidence type="ECO:0000313" key="15">
    <source>
        <dbReference type="EMBL" id="CCP24437.1"/>
    </source>
</evidence>
<keyword evidence="8 11" id="KW-0648">Protein biosynthesis</keyword>
<evidence type="ECO:0000256" key="5">
    <source>
        <dbReference type="ARBA" id="ARBA00022598"/>
    </source>
</evidence>
<dbReference type="GO" id="GO:0006420">
    <property type="term" value="P:arginyl-tRNA aminoacylation"/>
    <property type="evidence" value="ECO:0007669"/>
    <property type="project" value="UniProtKB-UniRule"/>
</dbReference>
<dbReference type="SMART" id="SM00836">
    <property type="entry name" value="DALR_1"/>
    <property type="match status" value="1"/>
</dbReference>
<dbReference type="PANTHER" id="PTHR11956">
    <property type="entry name" value="ARGINYL-TRNA SYNTHETASE"/>
    <property type="match status" value="1"/>
</dbReference>
<evidence type="ECO:0000256" key="6">
    <source>
        <dbReference type="ARBA" id="ARBA00022741"/>
    </source>
</evidence>
<dbReference type="NCBIfam" id="TIGR00456">
    <property type="entry name" value="argS"/>
    <property type="match status" value="1"/>
</dbReference>
<comment type="similarity">
    <text evidence="2 11 12">Belongs to the class-I aminoacyl-tRNA synthetase family.</text>
</comment>
<comment type="subcellular location">
    <subcellularLocation>
        <location evidence="1 11">Cytoplasm</location>
    </subcellularLocation>
</comment>
<evidence type="ECO:0000256" key="9">
    <source>
        <dbReference type="ARBA" id="ARBA00023146"/>
    </source>
</evidence>
<dbReference type="HAMAP" id="MF_00123">
    <property type="entry name" value="Arg_tRNA_synth"/>
    <property type="match status" value="1"/>
</dbReference>
<evidence type="ECO:0000256" key="2">
    <source>
        <dbReference type="ARBA" id="ARBA00005594"/>
    </source>
</evidence>
<dbReference type="eggNOG" id="COG0018">
    <property type="taxonomic scope" value="Bacteria"/>
</dbReference>
<dbReference type="Gene3D" id="3.30.1360.70">
    <property type="entry name" value="Arginyl tRNA synthetase N-terminal domain"/>
    <property type="match status" value="1"/>
</dbReference>
<reference evidence="16" key="1">
    <citation type="journal article" date="2013" name="Genome Announc.">
        <title>Complete genome sequence of Mycoplasma cynos strain C142.</title>
        <authorList>
            <person name="Walker C.A."/>
            <person name="Mannering S.A."/>
            <person name="Shields S."/>
            <person name="Blake D.P."/>
            <person name="Brownlie J."/>
        </authorList>
    </citation>
    <scope>NUCLEOTIDE SEQUENCE [LARGE SCALE GENOMIC DNA]</scope>
    <source>
        <strain evidence="16">C142</strain>
    </source>
</reference>
<dbReference type="CDD" id="cd00671">
    <property type="entry name" value="ArgRS_core"/>
    <property type="match status" value="1"/>
</dbReference>
<evidence type="ECO:0000256" key="10">
    <source>
        <dbReference type="ARBA" id="ARBA00049339"/>
    </source>
</evidence>
<dbReference type="Gene3D" id="1.10.730.10">
    <property type="entry name" value="Isoleucyl-tRNA Synthetase, Domain 1"/>
    <property type="match status" value="1"/>
</dbReference>
<dbReference type="InterPro" id="IPR001412">
    <property type="entry name" value="aa-tRNA-synth_I_CS"/>
</dbReference>
<dbReference type="InterPro" id="IPR036695">
    <property type="entry name" value="Arg-tRNA-synth_N_sf"/>
</dbReference>
<keyword evidence="7 11" id="KW-0067">ATP-binding</keyword>
<dbReference type="SUPFAM" id="SSF52374">
    <property type="entry name" value="Nucleotidylyl transferase"/>
    <property type="match status" value="1"/>
</dbReference>
<evidence type="ECO:0000259" key="14">
    <source>
        <dbReference type="SMART" id="SM01016"/>
    </source>
</evidence>
<dbReference type="InterPro" id="IPR008909">
    <property type="entry name" value="DALR_anticod-bd"/>
</dbReference>
<evidence type="ECO:0000256" key="1">
    <source>
        <dbReference type="ARBA" id="ARBA00004496"/>
    </source>
</evidence>
<dbReference type="SUPFAM" id="SSF55190">
    <property type="entry name" value="Arginyl-tRNA synthetase (ArgRS), N-terminal 'additional' domain"/>
    <property type="match status" value="1"/>
</dbReference>
<dbReference type="InterPro" id="IPR005148">
    <property type="entry name" value="Arg-tRNA-synth_N"/>
</dbReference>
<dbReference type="GO" id="GO:0005737">
    <property type="term" value="C:cytoplasm"/>
    <property type="evidence" value="ECO:0007669"/>
    <property type="project" value="UniProtKB-SubCell"/>
</dbReference>
<dbReference type="PANTHER" id="PTHR11956:SF5">
    <property type="entry name" value="ARGININE--TRNA LIGASE, CYTOPLASMIC"/>
    <property type="match status" value="1"/>
</dbReference>
<evidence type="ECO:0000256" key="11">
    <source>
        <dbReference type="HAMAP-Rule" id="MF_00123"/>
    </source>
</evidence>
<evidence type="ECO:0000313" key="16">
    <source>
        <dbReference type="Proteomes" id="UP000010466"/>
    </source>
</evidence>
<dbReference type="InterPro" id="IPR035684">
    <property type="entry name" value="ArgRS_core"/>
</dbReference>
<protein>
    <recommendedName>
        <fullName evidence="11">Arginine--tRNA ligase</fullName>
        <ecNumber evidence="11">6.1.1.19</ecNumber>
    </recommendedName>
    <alternativeName>
        <fullName evidence="11">Arginyl-tRNA synthetase</fullName>
        <shortName evidence="11">ArgRS</shortName>
    </alternativeName>
</protein>
<keyword evidence="9 11" id="KW-0030">Aminoacyl-tRNA synthetase</keyword>
<keyword evidence="5 11" id="KW-0436">Ligase</keyword>
<dbReference type="SMART" id="SM01016">
    <property type="entry name" value="Arg_tRNA_synt_N"/>
    <property type="match status" value="1"/>
</dbReference>
<evidence type="ECO:0000256" key="3">
    <source>
        <dbReference type="ARBA" id="ARBA00011245"/>
    </source>
</evidence>
<dbReference type="GO" id="GO:0004814">
    <property type="term" value="F:arginine-tRNA ligase activity"/>
    <property type="evidence" value="ECO:0007669"/>
    <property type="project" value="UniProtKB-UniRule"/>
</dbReference>